<dbReference type="Proteomes" id="UP000249057">
    <property type="component" value="Unassembled WGS sequence"/>
</dbReference>
<gene>
    <name evidence="1" type="ORF">BO95DRAFT_430587</name>
</gene>
<organism evidence="1 2">
    <name type="scientific">Aspergillus brunneoviolaceus CBS 621.78</name>
    <dbReference type="NCBI Taxonomy" id="1450534"/>
    <lineage>
        <taxon>Eukaryota</taxon>
        <taxon>Fungi</taxon>
        <taxon>Dikarya</taxon>
        <taxon>Ascomycota</taxon>
        <taxon>Pezizomycotina</taxon>
        <taxon>Eurotiomycetes</taxon>
        <taxon>Eurotiomycetidae</taxon>
        <taxon>Eurotiales</taxon>
        <taxon>Aspergillaceae</taxon>
        <taxon>Aspergillus</taxon>
        <taxon>Aspergillus subgen. Circumdati</taxon>
    </lineage>
</organism>
<evidence type="ECO:0000313" key="1">
    <source>
        <dbReference type="EMBL" id="RAH47300.1"/>
    </source>
</evidence>
<keyword evidence="2" id="KW-1185">Reference proteome</keyword>
<dbReference type="EMBL" id="KZ825331">
    <property type="protein sequence ID" value="RAH47300.1"/>
    <property type="molecule type" value="Genomic_DNA"/>
</dbReference>
<evidence type="ECO:0000313" key="2">
    <source>
        <dbReference type="Proteomes" id="UP000249057"/>
    </source>
</evidence>
<reference evidence="1" key="1">
    <citation type="submission" date="2018-02" db="EMBL/GenBank/DDBJ databases">
        <title>The genomes of Aspergillus section Nigri reveals drivers in fungal speciation.</title>
        <authorList>
            <consortium name="DOE Joint Genome Institute"/>
            <person name="Vesth T.C."/>
            <person name="Nybo J."/>
            <person name="Theobald S."/>
            <person name="Brandl J."/>
            <person name="Frisvad J.C."/>
            <person name="Nielsen K.F."/>
            <person name="Lyhne E.K."/>
            <person name="Kogle M.E."/>
            <person name="Kuo A."/>
            <person name="Riley R."/>
            <person name="Clum A."/>
            <person name="Nolan M."/>
            <person name="Lipzen A."/>
            <person name="Salamov A."/>
            <person name="Henrissat B."/>
            <person name="Wiebenga A."/>
            <person name="De vries R.P."/>
            <person name="Grigoriev I.V."/>
            <person name="Mortensen U.H."/>
            <person name="Andersen M.R."/>
            <person name="Baker S.E."/>
        </authorList>
    </citation>
    <scope>NUCLEOTIDE SEQUENCE</scope>
    <source>
        <strain evidence="1">CBS 621.78</strain>
    </source>
</reference>
<protein>
    <submittedName>
        <fullName evidence="1">Uncharacterized protein</fullName>
    </submittedName>
</protein>
<proteinExistence type="predicted"/>
<name>A0ACD1GDI7_9EURO</name>
<accession>A0ACD1GDI7</accession>
<sequence length="223" mass="25920">MGENWQMNDKDYEKLGVELGPIGWEFYYLWNAVAPTGKGSGDPLSGWCLAYNQDDDLVFLKTEGYYSGYLLDNPAGGSCRSDSNAHHFVPAGIDVKSRESDYRFMVLEPLFSWRKCPRDLLVKHAKWWGGYEVIGKEKEFYIALIKVAREEKAKKDKVKEEQEEKAREEEERKWKESEAYHKKFMEEHPDAHLSFVNDMGKDSMPPRKLVRTRTVNVEHSGRS</sequence>